<keyword evidence="3" id="KW-0808">Transferase</keyword>
<dbReference type="Pfam" id="PF00201">
    <property type="entry name" value="UDPGT"/>
    <property type="match status" value="1"/>
</dbReference>
<evidence type="ECO:0000256" key="3">
    <source>
        <dbReference type="ARBA" id="ARBA00022679"/>
    </source>
</evidence>
<protein>
    <submittedName>
        <fullName evidence="4">UDP-glycosyltransferase</fullName>
    </submittedName>
</protein>
<keyword evidence="2" id="KW-0328">Glycosyltransferase</keyword>
<name>A0AAD7LE76_QUISA</name>
<accession>A0AAD7LE76</accession>
<comment type="similarity">
    <text evidence="1">Belongs to the UDP-glycosyltransferase family.</text>
</comment>
<proteinExistence type="inferred from homology"/>
<dbReference type="GO" id="GO:0035251">
    <property type="term" value="F:UDP-glucosyltransferase activity"/>
    <property type="evidence" value="ECO:0007669"/>
    <property type="project" value="TreeGrafter"/>
</dbReference>
<dbReference type="EMBL" id="JARAOO010000009">
    <property type="protein sequence ID" value="KAJ7956525.1"/>
    <property type="molecule type" value="Genomic_DNA"/>
</dbReference>
<dbReference type="AlphaFoldDB" id="A0AAD7LE76"/>
<dbReference type="SUPFAM" id="SSF53756">
    <property type="entry name" value="UDP-Glycosyltransferase/glycogen phosphorylase"/>
    <property type="match status" value="1"/>
</dbReference>
<dbReference type="FunFam" id="3.40.50.2000:FF:000064">
    <property type="entry name" value="Glycosyltransferase"/>
    <property type="match status" value="1"/>
</dbReference>
<dbReference type="InterPro" id="IPR002213">
    <property type="entry name" value="UDP_glucos_trans"/>
</dbReference>
<comment type="caution">
    <text evidence="4">The sequence shown here is derived from an EMBL/GenBank/DDBJ whole genome shotgun (WGS) entry which is preliminary data.</text>
</comment>
<evidence type="ECO:0000256" key="2">
    <source>
        <dbReference type="ARBA" id="ARBA00022676"/>
    </source>
</evidence>
<dbReference type="Gene3D" id="3.40.50.2000">
    <property type="entry name" value="Glycogen Phosphorylase B"/>
    <property type="match status" value="3"/>
</dbReference>
<evidence type="ECO:0000313" key="4">
    <source>
        <dbReference type="EMBL" id="KAJ7956525.1"/>
    </source>
</evidence>
<evidence type="ECO:0000313" key="5">
    <source>
        <dbReference type="Proteomes" id="UP001163823"/>
    </source>
</evidence>
<evidence type="ECO:0000256" key="1">
    <source>
        <dbReference type="ARBA" id="ARBA00009995"/>
    </source>
</evidence>
<dbReference type="Proteomes" id="UP001163823">
    <property type="component" value="Chromosome 9"/>
</dbReference>
<dbReference type="CDD" id="cd03784">
    <property type="entry name" value="GT1_Gtf-like"/>
    <property type="match status" value="1"/>
</dbReference>
<organism evidence="4 5">
    <name type="scientific">Quillaja saponaria</name>
    <name type="common">Soap bark tree</name>
    <dbReference type="NCBI Taxonomy" id="32244"/>
    <lineage>
        <taxon>Eukaryota</taxon>
        <taxon>Viridiplantae</taxon>
        <taxon>Streptophyta</taxon>
        <taxon>Embryophyta</taxon>
        <taxon>Tracheophyta</taxon>
        <taxon>Spermatophyta</taxon>
        <taxon>Magnoliopsida</taxon>
        <taxon>eudicotyledons</taxon>
        <taxon>Gunneridae</taxon>
        <taxon>Pentapetalae</taxon>
        <taxon>rosids</taxon>
        <taxon>fabids</taxon>
        <taxon>Fabales</taxon>
        <taxon>Quillajaceae</taxon>
        <taxon>Quillaja</taxon>
    </lineage>
</organism>
<keyword evidence="5" id="KW-1185">Reference proteome</keyword>
<dbReference type="PANTHER" id="PTHR48047">
    <property type="entry name" value="GLYCOSYLTRANSFERASE"/>
    <property type="match status" value="1"/>
</dbReference>
<reference evidence="4" key="1">
    <citation type="journal article" date="2023" name="Science">
        <title>Elucidation of the pathway for biosynthesis of saponin adjuvants from the soapbark tree.</title>
        <authorList>
            <person name="Reed J."/>
            <person name="Orme A."/>
            <person name="El-Demerdash A."/>
            <person name="Owen C."/>
            <person name="Martin L.B.B."/>
            <person name="Misra R.C."/>
            <person name="Kikuchi S."/>
            <person name="Rejzek M."/>
            <person name="Martin A.C."/>
            <person name="Harkess A."/>
            <person name="Leebens-Mack J."/>
            <person name="Louveau T."/>
            <person name="Stephenson M.J."/>
            <person name="Osbourn A."/>
        </authorList>
    </citation>
    <scope>NUCLEOTIDE SEQUENCE</scope>
    <source>
        <strain evidence="4">S10</strain>
    </source>
</reference>
<dbReference type="KEGG" id="qsa:O6P43_022954"/>
<sequence>MSTTTDLHILIYPFPTSGHIIPFLDLTNQLLTRSGLYVTVLVTPQNLPLLDPLLAAHPSSLQSLVLPPPEFSNPKQNRLFAIIQSMRQLHYPLLLQWFQSHPSPPVAIISDFFLGWTHQLGSQLRVPRLVFSPSGAFALSITHLYRQGKKGDPDWDFIGENFIANMACWGIVFNSFSELERVYFNYLKQELGHDRVFAVGPALPPPEDEDVGQANRGGSSSVPCHEVLSWLNDRPDDSVVYICFGSRTVLTSKQMEVLTAALEISGVHFILSVREPDERHVGDDHGVIPDGFEDRVGGRGFVIRGWAPQVSILRHRAVGGFMTHCGWNSVLEGLSAGAVMLTWPMGADQYTNAKLLVDQLGVAIRGGEGTENIPESSELAQKFVDSVDAIRPERVRARELRDAALGSVKGGGSSNKELDELVKQLRELKS</sequence>
<gene>
    <name evidence="4" type="ORF">O6P43_022954</name>
</gene>
<dbReference type="PANTHER" id="PTHR48047:SF118">
    <property type="entry name" value="HEXOSYLTRANSFERASE-RELATED"/>
    <property type="match status" value="1"/>
</dbReference>